<feature type="compositionally biased region" description="Basic and acidic residues" evidence="1">
    <location>
        <begin position="319"/>
        <end position="348"/>
    </location>
</feature>
<accession>W6ZVQ5</accession>
<organism evidence="3 4">
    <name type="scientific">Plasmodium inui San Antonio 1</name>
    <dbReference type="NCBI Taxonomy" id="1237626"/>
    <lineage>
        <taxon>Eukaryota</taxon>
        <taxon>Sar</taxon>
        <taxon>Alveolata</taxon>
        <taxon>Apicomplexa</taxon>
        <taxon>Aconoidasida</taxon>
        <taxon>Haemosporida</taxon>
        <taxon>Plasmodiidae</taxon>
        <taxon>Plasmodium</taxon>
        <taxon>Plasmodium (Plasmodium)</taxon>
    </lineage>
</organism>
<evidence type="ECO:0000256" key="2">
    <source>
        <dbReference type="SAM" id="Phobius"/>
    </source>
</evidence>
<evidence type="ECO:0000256" key="1">
    <source>
        <dbReference type="SAM" id="MobiDB-lite"/>
    </source>
</evidence>
<dbReference type="Proteomes" id="UP000030640">
    <property type="component" value="Unassembled WGS sequence"/>
</dbReference>
<dbReference type="EMBL" id="KI965488">
    <property type="protein sequence ID" value="EUD64852.1"/>
    <property type="molecule type" value="Genomic_DNA"/>
</dbReference>
<dbReference type="GeneID" id="20040074"/>
<evidence type="ECO:0000313" key="3">
    <source>
        <dbReference type="EMBL" id="EUD64852.1"/>
    </source>
</evidence>
<dbReference type="RefSeq" id="XP_008818600.1">
    <property type="nucleotide sequence ID" value="XM_008820378.1"/>
</dbReference>
<reference evidence="3 4" key="1">
    <citation type="submission" date="2013-02" db="EMBL/GenBank/DDBJ databases">
        <title>The Genome Sequence of Plasmodium inui San Antonio 1.</title>
        <authorList>
            <consortium name="The Broad Institute Genome Sequencing Platform"/>
            <consortium name="The Broad Institute Genome Sequencing Center for Infectious Disease"/>
            <person name="Neafsey D."/>
            <person name="Cheeseman I."/>
            <person name="Volkman S."/>
            <person name="Adams J."/>
            <person name="Walker B."/>
            <person name="Young S.K."/>
            <person name="Zeng Q."/>
            <person name="Gargeya S."/>
            <person name="Fitzgerald M."/>
            <person name="Haas B."/>
            <person name="Abouelleil A."/>
            <person name="Alvarado L."/>
            <person name="Arachchi H.M."/>
            <person name="Berlin A.M."/>
            <person name="Chapman S.B."/>
            <person name="Dewar J."/>
            <person name="Goldberg J."/>
            <person name="Griggs A."/>
            <person name="Gujja S."/>
            <person name="Hansen M."/>
            <person name="Howarth C."/>
            <person name="Imamovic A."/>
            <person name="Larimer J."/>
            <person name="McCowan C."/>
            <person name="Murphy C."/>
            <person name="Neiman D."/>
            <person name="Pearson M."/>
            <person name="Priest M."/>
            <person name="Roberts A."/>
            <person name="Saif S."/>
            <person name="Shea T."/>
            <person name="Sisk P."/>
            <person name="Sykes S."/>
            <person name="Wortman J."/>
            <person name="Nusbaum C."/>
            <person name="Birren B."/>
        </authorList>
    </citation>
    <scope>NUCLEOTIDE SEQUENCE [LARGE SCALE GENOMIC DNA]</scope>
    <source>
        <strain evidence="3 4">San Antonio 1</strain>
    </source>
</reference>
<gene>
    <name evidence="3" type="ORF">C922_04800</name>
</gene>
<feature type="transmembrane region" description="Helical" evidence="2">
    <location>
        <begin position="450"/>
        <end position="472"/>
    </location>
</feature>
<feature type="region of interest" description="Disordered" evidence="1">
    <location>
        <begin position="480"/>
        <end position="499"/>
    </location>
</feature>
<keyword evidence="2" id="KW-0812">Transmembrane</keyword>
<keyword evidence="2" id="KW-1133">Transmembrane helix</keyword>
<dbReference type="VEuPathDB" id="PlasmoDB:C922_04800"/>
<feature type="region of interest" description="Disordered" evidence="1">
    <location>
        <begin position="362"/>
        <end position="450"/>
    </location>
</feature>
<feature type="compositionally biased region" description="Basic and acidic residues" evidence="1">
    <location>
        <begin position="369"/>
        <end position="400"/>
    </location>
</feature>
<sequence length="499" mass="54754">MRPSSGGRYEWLGEPRKITPQREKCDPQNSYKYCYKIPAFGGEYNRPVAGVYQWPQQLGLRGNPMLNQAKGFNSGALRRKIASEDVIWQDVVDAVLKDAIESSNNKKNNATEDSYVGRTETRFWKSFINQAYGGPCDRSADCQPLLGFIGCIISWIWSQGSGLIKTDEQVWRGCERIRQEMKKQQEDVVIIGNGSWTRLQRSGQVCQGNNNFSKCSVEFISLIVTVASSLKKLCPTCPQVGLDDLFGDKIKYGSNKCFKCPPNSNRYEFCVAVKECPEEEPSDGTICSCDPSQLKDHVTDGQRTATEKPGQGGATNSEPDDRTPEERKPPSAIEEPKGGLGRGHQDHGVNEPVVRADLASQAIGGEPTLKGEGDTDPPRAETAEQEIESHHSPEGQDKLTEGPLGNRNGGGSSKVNPSELGEPLSAGNATNRPEVEEQEGSHPQGPQGSMVGGIIGSVGVAVMFIMSAYGVYRIYGKRRRRQNPMTSHPQRRKVAYGAR</sequence>
<proteinExistence type="predicted"/>
<keyword evidence="2" id="KW-0472">Membrane</keyword>
<name>W6ZVQ5_9APIC</name>
<feature type="region of interest" description="Disordered" evidence="1">
    <location>
        <begin position="283"/>
        <end position="348"/>
    </location>
</feature>
<dbReference type="AlphaFoldDB" id="W6ZVQ5"/>
<keyword evidence="4" id="KW-1185">Reference proteome</keyword>
<feature type="compositionally biased region" description="Basic residues" evidence="1">
    <location>
        <begin position="489"/>
        <end position="499"/>
    </location>
</feature>
<protein>
    <submittedName>
        <fullName evidence="3">Uncharacterized protein</fullName>
    </submittedName>
</protein>
<evidence type="ECO:0000313" key="4">
    <source>
        <dbReference type="Proteomes" id="UP000030640"/>
    </source>
</evidence>